<dbReference type="STRING" id="1122184.SAMN02745176_00777"/>
<accession>A0A1M6CH38</accession>
<dbReference type="InterPro" id="IPR016181">
    <property type="entry name" value="Acyl_CoA_acyltransferase"/>
</dbReference>
<reference evidence="2 3" key="1">
    <citation type="submission" date="2016-11" db="EMBL/GenBank/DDBJ databases">
        <authorList>
            <person name="Jaros S."/>
            <person name="Januszkiewicz K."/>
            <person name="Wedrychowicz H."/>
        </authorList>
    </citation>
    <scope>NUCLEOTIDE SEQUENCE [LARGE SCALE GENOMIC DNA]</scope>
    <source>
        <strain evidence="2 3">DSM 19022</strain>
    </source>
</reference>
<dbReference type="PROSITE" id="PS51186">
    <property type="entry name" value="GNAT"/>
    <property type="match status" value="1"/>
</dbReference>
<dbReference type="Pfam" id="PF00583">
    <property type="entry name" value="Acetyltransf_1"/>
    <property type="match status" value="1"/>
</dbReference>
<sequence>MVVVNKTSVELNHFILKKLLRVRKANPSDLNEIYAIACSVGTSEKISEQGFLVDDYKSNPKYYKKKLLKAITNLEHFYVAEYDKIYGFMMTYTKEQWLAENPDWIEDVYWRPDFDRSKLDNFVVVDKTAIKADLTGQGIGSLIYTRLLADLKDEGIKNIFAETIISPQPNFASLQFRKKQKYTLAGMRYENYNGNLYTDLIYHKIVE</sequence>
<dbReference type="GO" id="GO:0016747">
    <property type="term" value="F:acyltransferase activity, transferring groups other than amino-acyl groups"/>
    <property type="evidence" value="ECO:0007669"/>
    <property type="project" value="InterPro"/>
</dbReference>
<evidence type="ECO:0000259" key="1">
    <source>
        <dbReference type="PROSITE" id="PS51186"/>
    </source>
</evidence>
<dbReference type="Proteomes" id="UP000184442">
    <property type="component" value="Unassembled WGS sequence"/>
</dbReference>
<gene>
    <name evidence="2" type="ORF">SAMN02745176_00777</name>
</gene>
<proteinExistence type="predicted"/>
<dbReference type="Gene3D" id="3.40.630.30">
    <property type="match status" value="1"/>
</dbReference>
<name>A0A1M6CH38_9FIRM</name>
<dbReference type="SUPFAM" id="SSF55729">
    <property type="entry name" value="Acyl-CoA N-acyltransferases (Nat)"/>
    <property type="match status" value="1"/>
</dbReference>
<dbReference type="InterPro" id="IPR000182">
    <property type="entry name" value="GNAT_dom"/>
</dbReference>
<feature type="domain" description="N-acetyltransferase" evidence="1">
    <location>
        <begin position="20"/>
        <end position="207"/>
    </location>
</feature>
<protein>
    <recommendedName>
        <fullName evidence="1">N-acetyltransferase domain-containing protein</fullName>
    </recommendedName>
</protein>
<evidence type="ECO:0000313" key="2">
    <source>
        <dbReference type="EMBL" id="SHI60345.1"/>
    </source>
</evidence>
<organism evidence="2 3">
    <name type="scientific">Lutispora thermophila DSM 19022</name>
    <dbReference type="NCBI Taxonomy" id="1122184"/>
    <lineage>
        <taxon>Bacteria</taxon>
        <taxon>Bacillati</taxon>
        <taxon>Bacillota</taxon>
        <taxon>Clostridia</taxon>
        <taxon>Lutisporales</taxon>
        <taxon>Lutisporaceae</taxon>
        <taxon>Lutispora</taxon>
    </lineage>
</organism>
<dbReference type="AlphaFoldDB" id="A0A1M6CH38"/>
<dbReference type="RefSeq" id="WP_073024737.1">
    <property type="nucleotide sequence ID" value="NZ_FQZS01000005.1"/>
</dbReference>
<evidence type="ECO:0000313" key="3">
    <source>
        <dbReference type="Proteomes" id="UP000184442"/>
    </source>
</evidence>
<dbReference type="EMBL" id="FQZS01000005">
    <property type="protein sequence ID" value="SHI60345.1"/>
    <property type="molecule type" value="Genomic_DNA"/>
</dbReference>
<keyword evidence="3" id="KW-1185">Reference proteome</keyword>
<dbReference type="OrthoDB" id="1950784at2"/>